<accession>A0A512C6V6</accession>
<dbReference type="EMBL" id="BJYV01000001">
    <property type="protein sequence ID" value="GEO19948.1"/>
    <property type="molecule type" value="Genomic_DNA"/>
</dbReference>
<keyword evidence="2" id="KW-1185">Reference proteome</keyword>
<reference evidence="1 2" key="1">
    <citation type="submission" date="2019-07" db="EMBL/GenBank/DDBJ databases">
        <title>Whole genome shotgun sequence of Cyclobacterium qasimii NBRC 106168.</title>
        <authorList>
            <person name="Hosoyama A."/>
            <person name="Uohara A."/>
            <person name="Ohji S."/>
            <person name="Ichikawa N."/>
        </authorList>
    </citation>
    <scope>NUCLEOTIDE SEQUENCE [LARGE SCALE GENOMIC DNA]</scope>
    <source>
        <strain evidence="1 2">NBRC 106168</strain>
    </source>
</reference>
<dbReference type="AlphaFoldDB" id="A0A512C6V6"/>
<dbReference type="RefSeq" id="WP_020890143.1">
    <property type="nucleotide sequence ID" value="NZ_BJYV01000001.1"/>
</dbReference>
<name>A0A512C6V6_9BACT</name>
<gene>
    <name evidence="1" type="ORF">CQA01_04820</name>
</gene>
<sequence>MIKMVFVFGIFLSSSVAYGQGLIIRHIPHSIQSNLDVLENLSYSTLKFETSLGHKVPALESNVSDNKLEEDSNVSILDSSKGFSSNIPVKDFSKDFPSRMPMFGKIPVKFGVQLEGIKK</sequence>
<organism evidence="1 2">
    <name type="scientific">Cyclobacterium qasimii</name>
    <dbReference type="NCBI Taxonomy" id="1350429"/>
    <lineage>
        <taxon>Bacteria</taxon>
        <taxon>Pseudomonadati</taxon>
        <taxon>Bacteroidota</taxon>
        <taxon>Cytophagia</taxon>
        <taxon>Cytophagales</taxon>
        <taxon>Cyclobacteriaceae</taxon>
        <taxon>Cyclobacterium</taxon>
    </lineage>
</organism>
<comment type="caution">
    <text evidence="1">The sequence shown here is derived from an EMBL/GenBank/DDBJ whole genome shotgun (WGS) entry which is preliminary data.</text>
</comment>
<dbReference type="Proteomes" id="UP000321301">
    <property type="component" value="Unassembled WGS sequence"/>
</dbReference>
<evidence type="ECO:0000313" key="1">
    <source>
        <dbReference type="EMBL" id="GEO19948.1"/>
    </source>
</evidence>
<evidence type="ECO:0000313" key="2">
    <source>
        <dbReference type="Proteomes" id="UP000321301"/>
    </source>
</evidence>
<proteinExistence type="predicted"/>
<protein>
    <submittedName>
        <fullName evidence="1">Uncharacterized protein</fullName>
    </submittedName>
</protein>